<sequence length="87" mass="9973">MLKENPAIRRFVYEHAQWLCEVLHRAGLLGISFGLKKLQLFKARVTVLGQDVFYEGRTPDLQKIDRIKTWPVPTTLTTLRGFLGFAG</sequence>
<dbReference type="Proteomes" id="UP000027195">
    <property type="component" value="Unassembled WGS sequence"/>
</dbReference>
<dbReference type="STRING" id="930990.A0A067MNV7"/>
<keyword evidence="2" id="KW-1185">Reference proteome</keyword>
<dbReference type="HOGENOM" id="CLU_142394_1_0_1"/>
<evidence type="ECO:0008006" key="3">
    <source>
        <dbReference type="Google" id="ProtNLM"/>
    </source>
</evidence>
<reference evidence="2" key="1">
    <citation type="journal article" date="2014" name="Proc. Natl. Acad. Sci. U.S.A.">
        <title>Extensive sampling of basidiomycete genomes demonstrates inadequacy of the white-rot/brown-rot paradigm for wood decay fungi.</title>
        <authorList>
            <person name="Riley R."/>
            <person name="Salamov A.A."/>
            <person name="Brown D.W."/>
            <person name="Nagy L.G."/>
            <person name="Floudas D."/>
            <person name="Held B.W."/>
            <person name="Levasseur A."/>
            <person name="Lombard V."/>
            <person name="Morin E."/>
            <person name="Otillar R."/>
            <person name="Lindquist E.A."/>
            <person name="Sun H."/>
            <person name="LaButti K.M."/>
            <person name="Schmutz J."/>
            <person name="Jabbour D."/>
            <person name="Luo H."/>
            <person name="Baker S.E."/>
            <person name="Pisabarro A.G."/>
            <person name="Walton J.D."/>
            <person name="Blanchette R.A."/>
            <person name="Henrissat B."/>
            <person name="Martin F."/>
            <person name="Cullen D."/>
            <person name="Hibbett D.S."/>
            <person name="Grigoriev I.V."/>
        </authorList>
    </citation>
    <scope>NUCLEOTIDE SEQUENCE [LARGE SCALE GENOMIC DNA]</scope>
    <source>
        <strain evidence="2">FD-172 SS1</strain>
    </source>
</reference>
<gene>
    <name evidence="1" type="ORF">BOTBODRAFT_105918</name>
</gene>
<dbReference type="OrthoDB" id="3186349at2759"/>
<name>A0A067MNV7_BOTB1</name>
<dbReference type="AlphaFoldDB" id="A0A067MNV7"/>
<accession>A0A067MNV7</accession>
<feature type="non-terminal residue" evidence="1">
    <location>
        <position position="87"/>
    </location>
</feature>
<dbReference type="InParanoid" id="A0A067MNV7"/>
<evidence type="ECO:0000313" key="1">
    <source>
        <dbReference type="EMBL" id="KDQ17428.1"/>
    </source>
</evidence>
<dbReference type="SUPFAM" id="SSF56672">
    <property type="entry name" value="DNA/RNA polymerases"/>
    <property type="match status" value="1"/>
</dbReference>
<evidence type="ECO:0000313" key="2">
    <source>
        <dbReference type="Proteomes" id="UP000027195"/>
    </source>
</evidence>
<protein>
    <recommendedName>
        <fullName evidence="3">Reverse transcriptase domain-containing protein</fullName>
    </recommendedName>
</protein>
<proteinExistence type="predicted"/>
<dbReference type="InterPro" id="IPR043502">
    <property type="entry name" value="DNA/RNA_pol_sf"/>
</dbReference>
<organism evidence="1 2">
    <name type="scientific">Botryobasidium botryosum (strain FD-172 SS1)</name>
    <dbReference type="NCBI Taxonomy" id="930990"/>
    <lineage>
        <taxon>Eukaryota</taxon>
        <taxon>Fungi</taxon>
        <taxon>Dikarya</taxon>
        <taxon>Basidiomycota</taxon>
        <taxon>Agaricomycotina</taxon>
        <taxon>Agaricomycetes</taxon>
        <taxon>Cantharellales</taxon>
        <taxon>Botryobasidiaceae</taxon>
        <taxon>Botryobasidium</taxon>
    </lineage>
</organism>
<dbReference type="EMBL" id="KL198024">
    <property type="protein sequence ID" value="KDQ17428.1"/>
    <property type="molecule type" value="Genomic_DNA"/>
</dbReference>